<comment type="caution">
    <text evidence="1">The sequence shown here is derived from an EMBL/GenBank/DDBJ whole genome shotgun (WGS) entry which is preliminary data.</text>
</comment>
<evidence type="ECO:0000313" key="1">
    <source>
        <dbReference type="EMBL" id="KAI4369197.1"/>
    </source>
</evidence>
<name>A0ACB9QSQ2_9MYRT</name>
<accession>A0ACB9QSQ2</accession>
<sequence>MAIDISIVVLALLSLSPSIVLSDSLLNGTIYETYPLPPGTKGPVTISFMDDGVGPFTGISNGNIVKLNTLLGTYEYFAHAAPNRNNTQCDGNSDPSLYSVCGRPLGNAFNKSNYLYFCDIYFGLNGVGPSGGQATQLVKSAGGQPVFFCNGVSIDPIDGTVYFTDSSQVFKNTTQQIAANDTTGRLLSYEPLTGDVKVLAEGLAGPAGLDVSSNSSYILISEIVSNQIQKFYLKGPKASTIEPLLTNILIPGDIKRVGLGDEFVVPENPTAYVHYAIKINGSGSILANRSISGPYANVLYVRDMQQKGISFFLGSTFATFIGVVTFVAL</sequence>
<keyword evidence="2" id="KW-1185">Reference proteome</keyword>
<protein>
    <submittedName>
        <fullName evidence="1">Uncharacterized protein</fullName>
    </submittedName>
</protein>
<dbReference type="EMBL" id="CM042884">
    <property type="protein sequence ID" value="KAI4369197.1"/>
    <property type="molecule type" value="Genomic_DNA"/>
</dbReference>
<organism evidence="1 2">
    <name type="scientific">Melastoma candidum</name>
    <dbReference type="NCBI Taxonomy" id="119954"/>
    <lineage>
        <taxon>Eukaryota</taxon>
        <taxon>Viridiplantae</taxon>
        <taxon>Streptophyta</taxon>
        <taxon>Embryophyta</taxon>
        <taxon>Tracheophyta</taxon>
        <taxon>Spermatophyta</taxon>
        <taxon>Magnoliopsida</taxon>
        <taxon>eudicotyledons</taxon>
        <taxon>Gunneridae</taxon>
        <taxon>Pentapetalae</taxon>
        <taxon>rosids</taxon>
        <taxon>malvids</taxon>
        <taxon>Myrtales</taxon>
        <taxon>Melastomataceae</taxon>
        <taxon>Melastomatoideae</taxon>
        <taxon>Melastomateae</taxon>
        <taxon>Melastoma</taxon>
    </lineage>
</organism>
<evidence type="ECO:0000313" key="2">
    <source>
        <dbReference type="Proteomes" id="UP001057402"/>
    </source>
</evidence>
<dbReference type="Proteomes" id="UP001057402">
    <property type="component" value="Chromosome 5"/>
</dbReference>
<gene>
    <name evidence="1" type="ORF">MLD38_017671</name>
</gene>
<reference evidence="2" key="1">
    <citation type="journal article" date="2023" name="Front. Plant Sci.">
        <title>Chromosomal-level genome assembly of Melastoma candidum provides insights into trichome evolution.</title>
        <authorList>
            <person name="Zhong Y."/>
            <person name="Wu W."/>
            <person name="Sun C."/>
            <person name="Zou P."/>
            <person name="Liu Y."/>
            <person name="Dai S."/>
            <person name="Zhou R."/>
        </authorList>
    </citation>
    <scope>NUCLEOTIDE SEQUENCE [LARGE SCALE GENOMIC DNA]</scope>
</reference>
<proteinExistence type="predicted"/>